<reference evidence="2 3" key="1">
    <citation type="submission" date="2016-01" db="EMBL/GenBank/DDBJ databases">
        <authorList>
            <person name="Mitreva M."/>
            <person name="Pepin K.H."/>
            <person name="Mihindukulasuriya K.A."/>
            <person name="Fulton R."/>
            <person name="Fronick C."/>
            <person name="O'Laughlin M."/>
            <person name="Miner T."/>
            <person name="Herter B."/>
            <person name="Rosa B.A."/>
            <person name="Cordes M."/>
            <person name="Tomlinson C."/>
            <person name="Wollam A."/>
            <person name="Palsikar V.B."/>
            <person name="Mardis E.R."/>
            <person name="Wilson R.K."/>
        </authorList>
    </citation>
    <scope>NUCLEOTIDE SEQUENCE [LARGE SCALE GENOMIC DNA]</scope>
    <source>
        <strain evidence="2 3">KA00071</strain>
    </source>
</reference>
<comment type="caution">
    <text evidence="2">The sequence shown here is derived from an EMBL/GenBank/DDBJ whole genome shotgun (WGS) entry which is preliminary data.</text>
</comment>
<name>A0ABR5TLM5_9BACL</name>
<protein>
    <submittedName>
        <fullName evidence="2">Uncharacterized protein</fullName>
    </submittedName>
</protein>
<dbReference type="Proteomes" id="UP000070467">
    <property type="component" value="Unassembled WGS sequence"/>
</dbReference>
<keyword evidence="3" id="KW-1185">Reference proteome</keyword>
<feature type="transmembrane region" description="Helical" evidence="1">
    <location>
        <begin position="20"/>
        <end position="41"/>
    </location>
</feature>
<evidence type="ECO:0000313" key="2">
    <source>
        <dbReference type="EMBL" id="KXB57881.1"/>
    </source>
</evidence>
<proteinExistence type="predicted"/>
<accession>A0ABR5TLM5</accession>
<feature type="transmembrane region" description="Helical" evidence="1">
    <location>
        <begin position="53"/>
        <end position="80"/>
    </location>
</feature>
<sequence>MKKLPKRIDTKKIILKYKKFLLKLNIKFLIILLIYIIFILLKCYINFSNKILLAITILFIFFLVYTLSLNIYINISIYLIKRNKK</sequence>
<keyword evidence="1" id="KW-1133">Transmembrane helix</keyword>
<dbReference type="EMBL" id="LSDB01000029">
    <property type="protein sequence ID" value="KXB57881.1"/>
    <property type="molecule type" value="Genomic_DNA"/>
</dbReference>
<gene>
    <name evidence="2" type="ORF">HMPREF1871_00737</name>
</gene>
<keyword evidence="1" id="KW-0472">Membrane</keyword>
<evidence type="ECO:0000313" key="3">
    <source>
        <dbReference type="Proteomes" id="UP000070467"/>
    </source>
</evidence>
<organism evidence="2 3">
    <name type="scientific">Gemelliphila asaccharolytica</name>
    <dbReference type="NCBI Taxonomy" id="502393"/>
    <lineage>
        <taxon>Bacteria</taxon>
        <taxon>Bacillati</taxon>
        <taxon>Bacillota</taxon>
        <taxon>Bacilli</taxon>
        <taxon>Bacillales</taxon>
        <taxon>Gemellaceae</taxon>
        <taxon>Gemelliphila</taxon>
    </lineage>
</organism>
<keyword evidence="1" id="KW-0812">Transmembrane</keyword>
<evidence type="ECO:0000256" key="1">
    <source>
        <dbReference type="SAM" id="Phobius"/>
    </source>
</evidence>